<gene>
    <name evidence="5" type="ORF">PGRAT_19780</name>
</gene>
<dbReference type="AlphaFoldDB" id="A0A089MDP8"/>
<proteinExistence type="predicted"/>
<evidence type="ECO:0000313" key="5">
    <source>
        <dbReference type="EMBL" id="AIQ69618.1"/>
    </source>
</evidence>
<keyword evidence="2" id="KW-0238">DNA-binding</keyword>
<evidence type="ECO:0000256" key="3">
    <source>
        <dbReference type="ARBA" id="ARBA00023163"/>
    </source>
</evidence>
<sequence>MAKIDRHTFQTRTRHMSADLKQKINSGAYSPGEYLPSELALTELYKLSKNSVRYVLDELVQEGLIIKIPRVGTQVAKSIAKETIRFGVYPSLYKEAGMEELIKRFHEKHPYIHVETIELPYVSSDSIANLIRLGIVDVLTVNLQDMYQFKERNSLDLFAGQDRRDNIYPFLTPYFEKEPGVLAAQPFVYSPVILCYNKEHLKEKRLGEPNSSWSWDELATLLRELKAPHRYSIAFQLFSMNRWPIFWMQNEDDPAPADSNPSQYGASMPIEGLRWLRDLVTEEGIFPLALAQGEFEAEKLFKEQKVSVMLTTYYMLNELKNADFSFDIAQLPHFKNDKTLLLSTGIALSAESGHKEPAACFVNYLTSDEAQSYIRQNTYSLPASRYITETVSVDIKNKPSRLELHRDYSSKYTTYRDLSISIQTLIRFEESLKQYMSYLTDEEGLAEVLLPARSLHL</sequence>
<dbReference type="Gene3D" id="3.40.190.10">
    <property type="entry name" value="Periplasmic binding protein-like II"/>
    <property type="match status" value="1"/>
</dbReference>
<dbReference type="InterPro" id="IPR000524">
    <property type="entry name" value="Tscrpt_reg_HTH_GntR"/>
</dbReference>
<dbReference type="Pfam" id="PF01547">
    <property type="entry name" value="SBP_bac_1"/>
    <property type="match status" value="1"/>
</dbReference>
<dbReference type="InterPro" id="IPR006059">
    <property type="entry name" value="SBP"/>
</dbReference>
<dbReference type="STRING" id="189425.PGRAT_19780"/>
<evidence type="ECO:0000259" key="4">
    <source>
        <dbReference type="PROSITE" id="PS50949"/>
    </source>
</evidence>
<dbReference type="Pfam" id="PF00392">
    <property type="entry name" value="GntR"/>
    <property type="match status" value="1"/>
</dbReference>
<dbReference type="EMBL" id="CP009287">
    <property type="protein sequence ID" value="AIQ69618.1"/>
    <property type="molecule type" value="Genomic_DNA"/>
</dbReference>
<dbReference type="PANTHER" id="PTHR43649">
    <property type="entry name" value="ARABINOSE-BINDING PROTEIN-RELATED"/>
    <property type="match status" value="1"/>
</dbReference>
<keyword evidence="1" id="KW-0805">Transcription regulation</keyword>
<dbReference type="PROSITE" id="PS50949">
    <property type="entry name" value="HTH_GNTR"/>
    <property type="match status" value="1"/>
</dbReference>
<name>A0A089MDP8_9BACL</name>
<keyword evidence="6" id="KW-1185">Reference proteome</keyword>
<dbReference type="Gene3D" id="1.10.10.10">
    <property type="entry name" value="Winged helix-like DNA-binding domain superfamily/Winged helix DNA-binding domain"/>
    <property type="match status" value="1"/>
</dbReference>
<accession>A0A089MDP8</accession>
<organism evidence="5 6">
    <name type="scientific">Paenibacillus graminis</name>
    <dbReference type="NCBI Taxonomy" id="189425"/>
    <lineage>
        <taxon>Bacteria</taxon>
        <taxon>Bacillati</taxon>
        <taxon>Bacillota</taxon>
        <taxon>Bacilli</taxon>
        <taxon>Bacillales</taxon>
        <taxon>Paenibacillaceae</taxon>
        <taxon>Paenibacillus</taxon>
    </lineage>
</organism>
<dbReference type="SUPFAM" id="SSF46785">
    <property type="entry name" value="Winged helix' DNA-binding domain"/>
    <property type="match status" value="1"/>
</dbReference>
<dbReference type="CDD" id="cd07377">
    <property type="entry name" value="WHTH_GntR"/>
    <property type="match status" value="1"/>
</dbReference>
<evidence type="ECO:0000313" key="6">
    <source>
        <dbReference type="Proteomes" id="UP000029500"/>
    </source>
</evidence>
<dbReference type="Proteomes" id="UP000029500">
    <property type="component" value="Chromosome"/>
</dbReference>
<dbReference type="SUPFAM" id="SSF53850">
    <property type="entry name" value="Periplasmic binding protein-like II"/>
    <property type="match status" value="1"/>
</dbReference>
<feature type="domain" description="HTH gntR-type" evidence="4">
    <location>
        <begin position="10"/>
        <end position="78"/>
    </location>
</feature>
<evidence type="ECO:0000256" key="1">
    <source>
        <dbReference type="ARBA" id="ARBA00023015"/>
    </source>
</evidence>
<dbReference type="InterPro" id="IPR036390">
    <property type="entry name" value="WH_DNA-bd_sf"/>
</dbReference>
<dbReference type="OrthoDB" id="2374506at2"/>
<dbReference type="RefSeq" id="WP_025707671.1">
    <property type="nucleotide sequence ID" value="NZ_CP009287.1"/>
</dbReference>
<reference evidence="5 6" key="1">
    <citation type="submission" date="2014-08" db="EMBL/GenBank/DDBJ databases">
        <title>Comparative genomics of the Paenibacillus odorifer group.</title>
        <authorList>
            <person name="den Bakker H.C."/>
            <person name="Tsai Y.-C."/>
            <person name="Martin N."/>
            <person name="Korlach J."/>
            <person name="Wiedmann M."/>
        </authorList>
    </citation>
    <scope>NUCLEOTIDE SEQUENCE [LARGE SCALE GENOMIC DNA]</scope>
    <source>
        <strain evidence="5 6">DSM 15220</strain>
    </source>
</reference>
<dbReference type="PANTHER" id="PTHR43649:SF12">
    <property type="entry name" value="DIACETYLCHITOBIOSE BINDING PROTEIN DASA"/>
    <property type="match status" value="1"/>
</dbReference>
<dbReference type="eggNOG" id="COG1653">
    <property type="taxonomic scope" value="Bacteria"/>
</dbReference>
<dbReference type="GO" id="GO:0003677">
    <property type="term" value="F:DNA binding"/>
    <property type="evidence" value="ECO:0007669"/>
    <property type="project" value="UniProtKB-KW"/>
</dbReference>
<dbReference type="InterPro" id="IPR050490">
    <property type="entry name" value="Bact_solute-bd_prot1"/>
</dbReference>
<dbReference type="SMART" id="SM00345">
    <property type="entry name" value="HTH_GNTR"/>
    <property type="match status" value="1"/>
</dbReference>
<dbReference type="InterPro" id="IPR036388">
    <property type="entry name" value="WH-like_DNA-bd_sf"/>
</dbReference>
<dbReference type="GO" id="GO:0003700">
    <property type="term" value="F:DNA-binding transcription factor activity"/>
    <property type="evidence" value="ECO:0007669"/>
    <property type="project" value="InterPro"/>
</dbReference>
<keyword evidence="3" id="KW-0804">Transcription</keyword>
<protein>
    <recommendedName>
        <fullName evidence="4">HTH gntR-type domain-containing protein</fullName>
    </recommendedName>
</protein>
<dbReference type="KEGG" id="pgm:PGRAT_19780"/>
<evidence type="ECO:0000256" key="2">
    <source>
        <dbReference type="ARBA" id="ARBA00023125"/>
    </source>
</evidence>
<dbReference type="HOGENOM" id="CLU_564703_0_0_9"/>